<evidence type="ECO:0000256" key="10">
    <source>
        <dbReference type="ARBA" id="ARBA00022989"/>
    </source>
</evidence>
<dbReference type="InterPro" id="IPR008271">
    <property type="entry name" value="Ser/Thr_kinase_AS"/>
</dbReference>
<protein>
    <recommendedName>
        <fullName evidence="19">Protein kinase domain-containing protein</fullName>
    </recommendedName>
</protein>
<keyword evidence="3" id="KW-0808">Transferase</keyword>
<dbReference type="PANTHER" id="PTHR27002">
    <property type="entry name" value="RECEPTOR-LIKE SERINE/THREONINE-PROTEIN KINASE SD1-8"/>
    <property type="match status" value="1"/>
</dbReference>
<dbReference type="PROSITE" id="PS00108">
    <property type="entry name" value="PROTEIN_KINASE_ST"/>
    <property type="match status" value="1"/>
</dbReference>
<organism evidence="17 18">
    <name type="scientific">Sorghum bicolor</name>
    <name type="common">Sorghum</name>
    <name type="synonym">Sorghum vulgare</name>
    <dbReference type="NCBI Taxonomy" id="4558"/>
    <lineage>
        <taxon>Eukaryota</taxon>
        <taxon>Viridiplantae</taxon>
        <taxon>Streptophyta</taxon>
        <taxon>Embryophyta</taxon>
        <taxon>Tracheophyta</taxon>
        <taxon>Spermatophyta</taxon>
        <taxon>Magnoliopsida</taxon>
        <taxon>Liliopsida</taxon>
        <taxon>Poales</taxon>
        <taxon>Poaceae</taxon>
        <taxon>PACMAD clade</taxon>
        <taxon>Panicoideae</taxon>
        <taxon>Andropogonodae</taxon>
        <taxon>Andropogoneae</taxon>
        <taxon>Sorghinae</taxon>
        <taxon>Sorghum</taxon>
    </lineage>
</organism>
<dbReference type="Pfam" id="PF00069">
    <property type="entry name" value="Pkinase"/>
    <property type="match status" value="1"/>
</dbReference>
<dbReference type="PANTHER" id="PTHR27002:SF892">
    <property type="entry name" value="OS07G0487300 PROTEIN"/>
    <property type="match status" value="1"/>
</dbReference>
<keyword evidence="6" id="KW-0677">Repeat</keyword>
<dbReference type="STRING" id="4558.A0A1W0VY38"/>
<evidence type="ECO:0000259" key="16">
    <source>
        <dbReference type="PROSITE" id="PS51473"/>
    </source>
</evidence>
<comment type="subcellular location">
    <subcellularLocation>
        <location evidence="1">Membrane</location>
        <topology evidence="1">Single-pass membrane protein</topology>
    </subcellularLocation>
</comment>
<dbReference type="Pfam" id="PF01657">
    <property type="entry name" value="Stress-antifung"/>
    <property type="match status" value="2"/>
</dbReference>
<keyword evidence="7" id="KW-0547">Nucleotide-binding</keyword>
<accession>A0A1W0VY38</accession>
<reference evidence="17 18" key="1">
    <citation type="journal article" date="2009" name="Nature">
        <title>The Sorghum bicolor genome and the diversification of grasses.</title>
        <authorList>
            <person name="Paterson A.H."/>
            <person name="Bowers J.E."/>
            <person name="Bruggmann R."/>
            <person name="Dubchak I."/>
            <person name="Grimwood J."/>
            <person name="Gundlach H."/>
            <person name="Haberer G."/>
            <person name="Hellsten U."/>
            <person name="Mitros T."/>
            <person name="Poliakov A."/>
            <person name="Schmutz J."/>
            <person name="Spannagl M."/>
            <person name="Tang H."/>
            <person name="Wang X."/>
            <person name="Wicker T."/>
            <person name="Bharti A.K."/>
            <person name="Chapman J."/>
            <person name="Feltus F.A."/>
            <person name="Gowik U."/>
            <person name="Grigoriev I.V."/>
            <person name="Lyons E."/>
            <person name="Maher C.A."/>
            <person name="Martis M."/>
            <person name="Narechania A."/>
            <person name="Otillar R.P."/>
            <person name="Penning B.W."/>
            <person name="Salamov A.A."/>
            <person name="Wang Y."/>
            <person name="Zhang L."/>
            <person name="Carpita N.C."/>
            <person name="Freeling M."/>
            <person name="Gingle A.R."/>
            <person name="Hash C.T."/>
            <person name="Keller B."/>
            <person name="Klein P."/>
            <person name="Kresovich S."/>
            <person name="McCann M.C."/>
            <person name="Ming R."/>
            <person name="Peterson D.G."/>
            <person name="Mehboob-ur-Rahman"/>
            <person name="Ware D."/>
            <person name="Westhoff P."/>
            <person name="Mayer K.F."/>
            <person name="Messing J."/>
            <person name="Rokhsar D.S."/>
        </authorList>
    </citation>
    <scope>NUCLEOTIDE SEQUENCE [LARGE SCALE GENOMIC DNA]</scope>
    <source>
        <strain evidence="18">cv. BTx623</strain>
    </source>
</reference>
<dbReference type="Gene3D" id="3.30.200.20">
    <property type="entry name" value="Phosphorylase Kinase, domain 1"/>
    <property type="match status" value="1"/>
</dbReference>
<dbReference type="PROSITE" id="PS51473">
    <property type="entry name" value="GNK2"/>
    <property type="match status" value="2"/>
</dbReference>
<feature type="domain" description="Gnk2-homologous" evidence="16">
    <location>
        <begin position="141"/>
        <end position="256"/>
    </location>
</feature>
<dbReference type="Gene3D" id="1.10.510.10">
    <property type="entry name" value="Transferase(Phosphotransferase) domain 1"/>
    <property type="match status" value="1"/>
</dbReference>
<keyword evidence="9" id="KW-0067">ATP-binding</keyword>
<dbReference type="OMA" id="ETCIVHR"/>
<dbReference type="GO" id="GO:0004674">
    <property type="term" value="F:protein serine/threonine kinase activity"/>
    <property type="evidence" value="ECO:0000318"/>
    <property type="project" value="GO_Central"/>
</dbReference>
<dbReference type="SMART" id="SM00220">
    <property type="entry name" value="S_TKc"/>
    <property type="match status" value="1"/>
</dbReference>
<sequence>MQSLVFLITAVLLILSTATADNVTTEFIPLYYTCSEDGGRYGENSTYLSNLKVLAGLLSANASTANFVSGTAGQAPDAVYGFVLCRGDYTGAATCGKSISMAFRNTVDKGFLCRFYKDVTIYYDDYMLRFSGDDVRRNLTNRPAWVALNMNSVTRVAGKNYGEKVEKLTKMIVEVAASSPARYGTGEAWVGGNDVVSMAYGLLQCTPDLQTDDCRSCLADLVSMMPAHFSHESSDYYVGGRILGPRCNLRYEKELFFQETNATLLIDVPKNHLGKIEIILITIAAVLSIILFIALLGWIIQWKADSKTRNELEEWTRLVAVEIGTMFTHFTLSEIRSATDNFSEAKKLGEGAFGPVYWGKLAYGVVAIKRLAAYSSQGLEQFRNEIRFIAKLQHLNLVKLIGFCMQQKEKILIYEYMPNKSLDDIFKDVAKWASLTWPLRQNIIDGIAQGLLYIHNFSQSETCIVHRDLKASNILLDHQMNPKISDFGIAMLSSSATESQDTVPMGTLGYMAPECFHGSSISVKSDVFSFGVLILEIISGRKVATSFRRYKRSDNLMAYAWRLWEDGNCKQLIDNSLSVEEHNSESEIIRCIQIALLCVQANPEDRPDMVEVVRMLSIKGTQLDNPKQPAYFDELIVATTSNHTSTRYLTAIHVHPA</sequence>
<keyword evidence="8" id="KW-0418">Kinase</keyword>
<keyword evidence="10 13" id="KW-1133">Transmembrane helix</keyword>
<feature type="domain" description="Protein kinase" evidence="15">
    <location>
        <begin position="342"/>
        <end position="618"/>
    </location>
</feature>
<evidence type="ECO:0000256" key="5">
    <source>
        <dbReference type="ARBA" id="ARBA00022729"/>
    </source>
</evidence>
<proteinExistence type="predicted"/>
<dbReference type="InParanoid" id="A0A1W0VY38"/>
<dbReference type="CDD" id="cd23509">
    <property type="entry name" value="Gnk2-like"/>
    <property type="match status" value="2"/>
</dbReference>
<evidence type="ECO:0000256" key="11">
    <source>
        <dbReference type="ARBA" id="ARBA00023136"/>
    </source>
</evidence>
<dbReference type="eggNOG" id="ENOG502QWDY">
    <property type="taxonomic scope" value="Eukaryota"/>
</dbReference>
<keyword evidence="11 13" id="KW-0472">Membrane</keyword>
<feature type="signal peptide" evidence="14">
    <location>
        <begin position="1"/>
        <end position="20"/>
    </location>
</feature>
<feature type="domain" description="Gnk2-homologous" evidence="16">
    <location>
        <begin position="29"/>
        <end position="135"/>
    </location>
</feature>
<dbReference type="PROSITE" id="PS50011">
    <property type="entry name" value="PROTEIN_KINASE_DOM"/>
    <property type="match status" value="1"/>
</dbReference>
<evidence type="ECO:0000256" key="3">
    <source>
        <dbReference type="ARBA" id="ARBA00022679"/>
    </source>
</evidence>
<dbReference type="InterPro" id="IPR002902">
    <property type="entry name" value="GNK2"/>
</dbReference>
<evidence type="ECO:0000256" key="6">
    <source>
        <dbReference type="ARBA" id="ARBA00022737"/>
    </source>
</evidence>
<keyword evidence="18" id="KW-1185">Reference proteome</keyword>
<dbReference type="GO" id="GO:0005524">
    <property type="term" value="F:ATP binding"/>
    <property type="evidence" value="ECO:0007669"/>
    <property type="project" value="UniProtKB-KW"/>
</dbReference>
<evidence type="ECO:0000256" key="9">
    <source>
        <dbReference type="ARBA" id="ARBA00022840"/>
    </source>
</evidence>
<evidence type="ECO:0000256" key="13">
    <source>
        <dbReference type="SAM" id="Phobius"/>
    </source>
</evidence>
<evidence type="ECO:0000313" key="17">
    <source>
        <dbReference type="EMBL" id="OQU87032.1"/>
    </source>
</evidence>
<dbReference type="FunFam" id="1.10.510.10:FF:000384">
    <property type="entry name" value="G-type lectin S-receptor-like serine/threonine-protein kinase"/>
    <property type="match status" value="1"/>
</dbReference>
<dbReference type="FunFam" id="3.30.200.20:FF:000162">
    <property type="entry name" value="Adenine nucleotide alpha hydrolase-like domain kinase"/>
    <property type="match status" value="1"/>
</dbReference>
<dbReference type="Proteomes" id="UP000000768">
    <property type="component" value="Chromosome 3"/>
</dbReference>
<dbReference type="AlphaFoldDB" id="A0A1W0VY38"/>
<keyword evidence="4 13" id="KW-0812">Transmembrane</keyword>
<evidence type="ECO:0000313" key="18">
    <source>
        <dbReference type="Proteomes" id="UP000000768"/>
    </source>
</evidence>
<dbReference type="InterPro" id="IPR038408">
    <property type="entry name" value="GNK2_sf"/>
</dbReference>
<dbReference type="InterPro" id="IPR011009">
    <property type="entry name" value="Kinase-like_dom_sf"/>
</dbReference>
<keyword evidence="2" id="KW-0723">Serine/threonine-protein kinase</keyword>
<dbReference type="Gene3D" id="3.30.430.20">
    <property type="entry name" value="Gnk2 domain, C-X8-C-X2-C motif"/>
    <property type="match status" value="2"/>
</dbReference>
<feature type="chain" id="PRO_5012506477" description="Protein kinase domain-containing protein" evidence="14">
    <location>
        <begin position="21"/>
        <end position="657"/>
    </location>
</feature>
<evidence type="ECO:0000256" key="8">
    <source>
        <dbReference type="ARBA" id="ARBA00022777"/>
    </source>
</evidence>
<dbReference type="SUPFAM" id="SSF56112">
    <property type="entry name" value="Protein kinase-like (PK-like)"/>
    <property type="match status" value="1"/>
</dbReference>
<reference evidence="18" key="2">
    <citation type="journal article" date="2018" name="Plant J.">
        <title>The Sorghum bicolor reference genome: improved assembly, gene annotations, a transcriptome atlas, and signatures of genome organization.</title>
        <authorList>
            <person name="McCormick R.F."/>
            <person name="Truong S.K."/>
            <person name="Sreedasyam A."/>
            <person name="Jenkins J."/>
            <person name="Shu S."/>
            <person name="Sims D."/>
            <person name="Kennedy M."/>
            <person name="Amirebrahimi M."/>
            <person name="Weers B.D."/>
            <person name="McKinley B."/>
            <person name="Mattison A."/>
            <person name="Morishige D.T."/>
            <person name="Grimwood J."/>
            <person name="Schmutz J."/>
            <person name="Mullet J.E."/>
        </authorList>
    </citation>
    <scope>NUCLEOTIDE SEQUENCE [LARGE SCALE GENOMIC DNA]</scope>
    <source>
        <strain evidence="18">cv. BTx623</strain>
    </source>
</reference>
<dbReference type="GO" id="GO:0005886">
    <property type="term" value="C:plasma membrane"/>
    <property type="evidence" value="ECO:0000318"/>
    <property type="project" value="GO_Central"/>
</dbReference>
<dbReference type="InterPro" id="IPR000719">
    <property type="entry name" value="Prot_kinase_dom"/>
</dbReference>
<evidence type="ECO:0008006" key="19">
    <source>
        <dbReference type="Google" id="ProtNLM"/>
    </source>
</evidence>
<dbReference type="Gramene" id="OQU87032">
    <property type="protein sequence ID" value="OQU87032"/>
    <property type="gene ID" value="SORBI_3003G193400"/>
</dbReference>
<feature type="transmembrane region" description="Helical" evidence="13">
    <location>
        <begin position="278"/>
        <end position="300"/>
    </location>
</feature>
<evidence type="ECO:0000256" key="12">
    <source>
        <dbReference type="ARBA" id="ARBA00023180"/>
    </source>
</evidence>
<dbReference type="GO" id="GO:0007165">
    <property type="term" value="P:signal transduction"/>
    <property type="evidence" value="ECO:0000318"/>
    <property type="project" value="GO_Central"/>
</dbReference>
<gene>
    <name evidence="17" type="ORF">SORBI_3003G193400</name>
</gene>
<evidence type="ECO:0000256" key="2">
    <source>
        <dbReference type="ARBA" id="ARBA00022527"/>
    </source>
</evidence>
<evidence type="ECO:0000259" key="15">
    <source>
        <dbReference type="PROSITE" id="PS50011"/>
    </source>
</evidence>
<evidence type="ECO:0000256" key="4">
    <source>
        <dbReference type="ARBA" id="ARBA00022692"/>
    </source>
</evidence>
<name>A0A1W0VY38_SORBI</name>
<keyword evidence="12" id="KW-0325">Glycoprotein</keyword>
<evidence type="ECO:0000256" key="1">
    <source>
        <dbReference type="ARBA" id="ARBA00004167"/>
    </source>
</evidence>
<dbReference type="EMBL" id="CM000762">
    <property type="protein sequence ID" value="OQU87032.1"/>
    <property type="molecule type" value="Genomic_DNA"/>
</dbReference>
<keyword evidence="5 14" id="KW-0732">Signal</keyword>
<evidence type="ECO:0000256" key="14">
    <source>
        <dbReference type="SAM" id="SignalP"/>
    </source>
</evidence>
<evidence type="ECO:0000256" key="7">
    <source>
        <dbReference type="ARBA" id="ARBA00022741"/>
    </source>
</evidence>